<sequence>MSTQLYTPPKSLEQHELRLQTIHFQRSSPSAPNRRWYHTDSQVILPTWTPNSLWPSPLSQQGIPLSPPTHHSPITSIRIAQDLIMSPSGSSFLLQPLLHSVYFLGTLPDQVHSAILDVTITASIGRVVALCRDGNARIWQLEPWLPVPGTIVGGVASEAVAPAAIESGPVVDYDEDMPEGHYHQGIAGKWLTVDDQNDGTGQSAWEHKRVRTDALVAEIPVLQGRTVGEHVERAWVHVARDRLVSGAAFDALLTTLYMKLSLISH</sequence>
<accession>A0A1Y2HZG9</accession>
<gene>
    <name evidence="1" type="ORF">BCR44DRAFT_1496207</name>
</gene>
<keyword evidence="2" id="KW-1185">Reference proteome</keyword>
<proteinExistence type="predicted"/>
<organism evidence="1 2">
    <name type="scientific">Catenaria anguillulae PL171</name>
    <dbReference type="NCBI Taxonomy" id="765915"/>
    <lineage>
        <taxon>Eukaryota</taxon>
        <taxon>Fungi</taxon>
        <taxon>Fungi incertae sedis</taxon>
        <taxon>Blastocladiomycota</taxon>
        <taxon>Blastocladiomycetes</taxon>
        <taxon>Blastocladiales</taxon>
        <taxon>Catenariaceae</taxon>
        <taxon>Catenaria</taxon>
    </lineage>
</organism>
<dbReference type="EMBL" id="MCFL01000004">
    <property type="protein sequence ID" value="ORZ40015.1"/>
    <property type="molecule type" value="Genomic_DNA"/>
</dbReference>
<dbReference type="AlphaFoldDB" id="A0A1Y2HZG9"/>
<reference evidence="1 2" key="1">
    <citation type="submission" date="2016-07" db="EMBL/GenBank/DDBJ databases">
        <title>Pervasive Adenine N6-methylation of Active Genes in Fungi.</title>
        <authorList>
            <consortium name="DOE Joint Genome Institute"/>
            <person name="Mondo S.J."/>
            <person name="Dannebaum R.O."/>
            <person name="Kuo R.C."/>
            <person name="Labutti K."/>
            <person name="Haridas S."/>
            <person name="Kuo A."/>
            <person name="Salamov A."/>
            <person name="Ahrendt S.R."/>
            <person name="Lipzen A."/>
            <person name="Sullivan W."/>
            <person name="Andreopoulos W.B."/>
            <person name="Clum A."/>
            <person name="Lindquist E."/>
            <person name="Daum C."/>
            <person name="Ramamoorthy G.K."/>
            <person name="Gryganskyi A."/>
            <person name="Culley D."/>
            <person name="Magnuson J.K."/>
            <person name="James T.Y."/>
            <person name="O'Malley M.A."/>
            <person name="Stajich J.E."/>
            <person name="Spatafora J.W."/>
            <person name="Visel A."/>
            <person name="Grigoriev I.V."/>
        </authorList>
    </citation>
    <scope>NUCLEOTIDE SEQUENCE [LARGE SCALE GENOMIC DNA]</scope>
    <source>
        <strain evidence="1 2">PL171</strain>
    </source>
</reference>
<name>A0A1Y2HZG9_9FUNG</name>
<dbReference type="Proteomes" id="UP000193411">
    <property type="component" value="Unassembled WGS sequence"/>
</dbReference>
<evidence type="ECO:0000313" key="1">
    <source>
        <dbReference type="EMBL" id="ORZ40015.1"/>
    </source>
</evidence>
<evidence type="ECO:0000313" key="2">
    <source>
        <dbReference type="Proteomes" id="UP000193411"/>
    </source>
</evidence>
<protein>
    <submittedName>
        <fullName evidence="1">Uncharacterized protein</fullName>
    </submittedName>
</protein>
<comment type="caution">
    <text evidence="1">The sequence shown here is derived from an EMBL/GenBank/DDBJ whole genome shotgun (WGS) entry which is preliminary data.</text>
</comment>